<dbReference type="Pfam" id="PF13537">
    <property type="entry name" value="GATase_7"/>
    <property type="match status" value="1"/>
</dbReference>
<evidence type="ECO:0000256" key="2">
    <source>
        <dbReference type="ARBA" id="ARBA00005752"/>
    </source>
</evidence>
<dbReference type="PANTHER" id="PTHR43284">
    <property type="entry name" value="ASPARAGINE SYNTHETASE (GLUTAMINE-HYDROLYZING)"/>
    <property type="match status" value="1"/>
</dbReference>
<dbReference type="EMBL" id="CADCXN010000089">
    <property type="protein sequence ID" value="CAA9892061.1"/>
    <property type="molecule type" value="Genomic_DNA"/>
</dbReference>
<evidence type="ECO:0000256" key="4">
    <source>
        <dbReference type="ARBA" id="ARBA00022741"/>
    </source>
</evidence>
<protein>
    <recommendedName>
        <fullName evidence="3">asparagine synthase (glutamine-hydrolyzing)</fullName>
        <ecNumber evidence="3">6.3.5.4</ecNumber>
    </recommendedName>
</protein>
<feature type="site" description="Important for beta-aspartyl-AMP intermediate formation" evidence="7">
    <location>
        <position position="348"/>
    </location>
</feature>
<keyword evidence="4" id="KW-0547">Nucleotide-binding</keyword>
<dbReference type="RefSeq" id="WP_174626863.1">
    <property type="nucleotide sequence ID" value="NZ_CADCXN010000089.1"/>
</dbReference>
<dbReference type="GO" id="GO:0005524">
    <property type="term" value="F:ATP binding"/>
    <property type="evidence" value="ECO:0007669"/>
    <property type="project" value="UniProtKB-KW"/>
</dbReference>
<dbReference type="InterPro" id="IPR017932">
    <property type="entry name" value="GATase_2_dom"/>
</dbReference>
<evidence type="ECO:0000259" key="9">
    <source>
        <dbReference type="Pfam" id="PF13537"/>
    </source>
</evidence>
<name>A0A8S0WRH8_9GAMM</name>
<comment type="catalytic activity">
    <reaction evidence="6">
        <text>L-aspartate + L-glutamine + ATP + H2O = L-asparagine + L-glutamate + AMP + diphosphate + H(+)</text>
        <dbReference type="Rhea" id="RHEA:12228"/>
        <dbReference type="ChEBI" id="CHEBI:15377"/>
        <dbReference type="ChEBI" id="CHEBI:15378"/>
        <dbReference type="ChEBI" id="CHEBI:29985"/>
        <dbReference type="ChEBI" id="CHEBI:29991"/>
        <dbReference type="ChEBI" id="CHEBI:30616"/>
        <dbReference type="ChEBI" id="CHEBI:33019"/>
        <dbReference type="ChEBI" id="CHEBI:58048"/>
        <dbReference type="ChEBI" id="CHEBI:58359"/>
        <dbReference type="ChEBI" id="CHEBI:456215"/>
        <dbReference type="EC" id="6.3.5.4"/>
    </reaction>
</comment>
<dbReference type="Proteomes" id="UP000494216">
    <property type="component" value="Unassembled WGS sequence"/>
</dbReference>
<comment type="caution">
    <text evidence="10">The sequence shown here is derived from an EMBL/GenBank/DDBJ whole genome shotgun (WGS) entry which is preliminary data.</text>
</comment>
<evidence type="ECO:0000256" key="6">
    <source>
        <dbReference type="ARBA" id="ARBA00048741"/>
    </source>
</evidence>
<dbReference type="PANTHER" id="PTHR43284:SF1">
    <property type="entry name" value="ASPARAGINE SYNTHETASE"/>
    <property type="match status" value="1"/>
</dbReference>
<evidence type="ECO:0000313" key="10">
    <source>
        <dbReference type="EMBL" id="CAA9892061.1"/>
    </source>
</evidence>
<dbReference type="InterPro" id="IPR001962">
    <property type="entry name" value="Asn_synthase"/>
</dbReference>
<dbReference type="CDD" id="cd01991">
    <property type="entry name" value="Asn_synthase_B_C"/>
    <property type="match status" value="1"/>
</dbReference>
<dbReference type="EC" id="6.3.5.4" evidence="3"/>
<dbReference type="Pfam" id="PF00733">
    <property type="entry name" value="Asn_synthase"/>
    <property type="match status" value="1"/>
</dbReference>
<keyword evidence="5" id="KW-0067">ATP-binding</keyword>
<dbReference type="SUPFAM" id="SSF52402">
    <property type="entry name" value="Adenine nucleotide alpha hydrolases-like"/>
    <property type="match status" value="1"/>
</dbReference>
<evidence type="ECO:0000256" key="3">
    <source>
        <dbReference type="ARBA" id="ARBA00012737"/>
    </source>
</evidence>
<sequence length="609" mass="68331">MSSIYGWWSPKIIYPTNLVEDQRIASQGLPVTSGKIAGFQKMAEVGGNGIKTVPSIYQSDQLLIIIDGAPQWQDSSLAALARTHGAAQALAEGFVRYGRSVIEKMRGPFAFSLIASENHYALLAIDRLGIRPLAFKISDDLLVFGSQLDQITAHPGVKAEIDPQAIFNYLYFHMVPSPGAVYNGISKLQPGEFVEFKNGQATRDFYWQLPYKDSGLSKKELLTQLHFQLKQSVAGCLPDRQTGTFLSGGLDSSTVTGIYQEITDYPVEAFSIGFDADGYDEMEYARATARHFNVNLHEYYVTPADVLKAIPLIAQTYDEPFGNASAIPAFYCAKFAQEQGMQQLLAGDGGDEIFAGNARYAKQKMFDLYRHIPGIGKSLLEPLAFHLPPLGKVKSYIDQAKIAMPDRMETYNFLHRSPLMEIFSADFIKQINPEMSLQNLRHTYNRSSSDDLVKKMLFLDGKFTLADNDLRKVNRMCELAGIDVQYPMLQENLVDFAASIPSKWLMQGFELRSFYRQGMKNFLAKETLAKSKQGFGLPFGVWMSNNQELKQFAEANLAGIEKRSFMNPAYIHNLIQLHQKGHASYYGVMIWLLIMLEQWLGSHKVDIAL</sequence>
<dbReference type="PIRSF" id="PIRSF001589">
    <property type="entry name" value="Asn_synthetase_glu-h"/>
    <property type="match status" value="1"/>
</dbReference>
<evidence type="ECO:0000259" key="8">
    <source>
        <dbReference type="Pfam" id="PF00733"/>
    </source>
</evidence>
<evidence type="ECO:0000313" key="11">
    <source>
        <dbReference type="Proteomes" id="UP000494216"/>
    </source>
</evidence>
<dbReference type="GO" id="GO:0006529">
    <property type="term" value="P:asparagine biosynthetic process"/>
    <property type="evidence" value="ECO:0007669"/>
    <property type="project" value="InterPro"/>
</dbReference>
<dbReference type="SUPFAM" id="SSF56235">
    <property type="entry name" value="N-terminal nucleophile aminohydrolases (Ntn hydrolases)"/>
    <property type="match status" value="1"/>
</dbReference>
<comment type="similarity">
    <text evidence="2">Belongs to the asparagine synthetase family.</text>
</comment>
<dbReference type="GO" id="GO:0004066">
    <property type="term" value="F:asparagine synthase (glutamine-hydrolyzing) activity"/>
    <property type="evidence" value="ECO:0007669"/>
    <property type="project" value="UniProtKB-EC"/>
</dbReference>
<organism evidence="10 11">
    <name type="scientific">Candidatus Methylobacter favarea</name>
    <dbReference type="NCBI Taxonomy" id="2707345"/>
    <lineage>
        <taxon>Bacteria</taxon>
        <taxon>Pseudomonadati</taxon>
        <taxon>Pseudomonadota</taxon>
        <taxon>Gammaproteobacteria</taxon>
        <taxon>Methylococcales</taxon>
        <taxon>Methylococcaceae</taxon>
        <taxon>Methylobacter</taxon>
    </lineage>
</organism>
<dbReference type="AlphaFoldDB" id="A0A8S0WRH8"/>
<dbReference type="InterPro" id="IPR006426">
    <property type="entry name" value="Asn_synth_AEB"/>
</dbReference>
<feature type="domain" description="Asparagine synthetase" evidence="8">
    <location>
        <begin position="228"/>
        <end position="600"/>
    </location>
</feature>
<dbReference type="Gene3D" id="3.60.20.10">
    <property type="entry name" value="Glutamine Phosphoribosylpyrophosphate, subunit 1, domain 1"/>
    <property type="match status" value="1"/>
</dbReference>
<comment type="pathway">
    <text evidence="1">Amino-acid biosynthesis; L-asparagine biosynthesis; L-asparagine from L-aspartate (L-Gln route): step 1/1.</text>
</comment>
<dbReference type="InterPro" id="IPR029055">
    <property type="entry name" value="Ntn_hydrolases_N"/>
</dbReference>
<feature type="domain" description="Glutamine amidotransferase type-2" evidence="9">
    <location>
        <begin position="87"/>
        <end position="152"/>
    </location>
</feature>
<dbReference type="InterPro" id="IPR014729">
    <property type="entry name" value="Rossmann-like_a/b/a_fold"/>
</dbReference>
<evidence type="ECO:0000256" key="5">
    <source>
        <dbReference type="ARBA" id="ARBA00022840"/>
    </source>
</evidence>
<dbReference type="InterPro" id="IPR051786">
    <property type="entry name" value="ASN_synthetase/amidase"/>
</dbReference>
<dbReference type="Gene3D" id="3.40.50.620">
    <property type="entry name" value="HUPs"/>
    <property type="match status" value="1"/>
</dbReference>
<accession>A0A8S0WRH8</accession>
<evidence type="ECO:0000256" key="1">
    <source>
        <dbReference type="ARBA" id="ARBA00005187"/>
    </source>
</evidence>
<dbReference type="GO" id="GO:0005829">
    <property type="term" value="C:cytosol"/>
    <property type="evidence" value="ECO:0007669"/>
    <property type="project" value="TreeGrafter"/>
</dbReference>
<gene>
    <name evidence="10" type="ORF">METHB2_580003</name>
</gene>
<reference evidence="10 11" key="1">
    <citation type="submission" date="2020-02" db="EMBL/GenBank/DDBJ databases">
        <authorList>
            <person name="Hogendoorn C."/>
        </authorList>
    </citation>
    <scope>NUCLEOTIDE SEQUENCE [LARGE SCALE GENOMIC DNA]</scope>
    <source>
        <strain evidence="10">METHB21</strain>
    </source>
</reference>
<keyword evidence="11" id="KW-1185">Reference proteome</keyword>
<proteinExistence type="inferred from homology"/>
<evidence type="ECO:0000256" key="7">
    <source>
        <dbReference type="PIRSR" id="PIRSR001589-3"/>
    </source>
</evidence>